<dbReference type="AlphaFoldDB" id="A0A931IGX2"/>
<evidence type="ECO:0000313" key="1">
    <source>
        <dbReference type="EMBL" id="MBH0781344.1"/>
    </source>
</evidence>
<gene>
    <name evidence="1" type="ORF">IT779_34235</name>
</gene>
<evidence type="ECO:0000313" key="2">
    <source>
        <dbReference type="Proteomes" id="UP000655751"/>
    </source>
</evidence>
<protein>
    <submittedName>
        <fullName evidence="1">Uncharacterized protein</fullName>
    </submittedName>
</protein>
<proteinExistence type="predicted"/>
<organism evidence="1 2">
    <name type="scientific">Nocardia bovistercoris</name>
    <dbReference type="NCBI Taxonomy" id="2785916"/>
    <lineage>
        <taxon>Bacteria</taxon>
        <taxon>Bacillati</taxon>
        <taxon>Actinomycetota</taxon>
        <taxon>Actinomycetes</taxon>
        <taxon>Mycobacteriales</taxon>
        <taxon>Nocardiaceae</taxon>
        <taxon>Nocardia</taxon>
    </lineage>
</organism>
<dbReference type="EMBL" id="JADMLG010000023">
    <property type="protein sequence ID" value="MBH0781344.1"/>
    <property type="molecule type" value="Genomic_DNA"/>
</dbReference>
<sequence length="48" mass="5344">MAGWQVFLIAFFAIVLVWSVAWALVSSEPPSGPTVADIIARLNREREE</sequence>
<reference evidence="1" key="1">
    <citation type="submission" date="2020-11" db="EMBL/GenBank/DDBJ databases">
        <title>Nocardia NEAU-351.nov., a novel actinomycete isolated from the cow dung.</title>
        <authorList>
            <person name="Zhang X."/>
        </authorList>
    </citation>
    <scope>NUCLEOTIDE SEQUENCE</scope>
    <source>
        <strain evidence="1">NEAU-351</strain>
    </source>
</reference>
<keyword evidence="2" id="KW-1185">Reference proteome</keyword>
<accession>A0A931IGX2</accession>
<comment type="caution">
    <text evidence="1">The sequence shown here is derived from an EMBL/GenBank/DDBJ whole genome shotgun (WGS) entry which is preliminary data.</text>
</comment>
<name>A0A931IGX2_9NOCA</name>
<dbReference type="RefSeq" id="WP_196153620.1">
    <property type="nucleotide sequence ID" value="NZ_JADMLG010000023.1"/>
</dbReference>
<dbReference type="Proteomes" id="UP000655751">
    <property type="component" value="Unassembled WGS sequence"/>
</dbReference>